<organism evidence="2 3">
    <name type="scientific">Bacillus phage Deep Blue</name>
    <dbReference type="NCBI Taxonomy" id="1792245"/>
    <lineage>
        <taxon>Viruses</taxon>
        <taxon>Duplodnaviria</taxon>
        <taxon>Heunggongvirae</taxon>
        <taxon>Uroviricota</taxon>
        <taxon>Caudoviricetes</taxon>
        <taxon>Herelleviridae</taxon>
        <taxon>Bastillevirinae</taxon>
        <taxon>Caeruleovirus</taxon>
        <taxon>Caeruleovirus deepblue</taxon>
    </lineage>
</organism>
<name>A0A140HLL8_9CAUD</name>
<keyword evidence="1" id="KW-1133">Transmembrane helix</keyword>
<evidence type="ECO:0000256" key="1">
    <source>
        <dbReference type="SAM" id="Phobius"/>
    </source>
</evidence>
<protein>
    <submittedName>
        <fullName evidence="2">Uncharacterized protein</fullName>
    </submittedName>
</protein>
<reference evidence="2 3" key="1">
    <citation type="journal article" date="2016" name="Genome Announc.">
        <title>Complete Genome Sequence of Bacteriophage Deep-Blue Infecting Emetic Bacillus cereus.</title>
        <authorList>
            <person name="Hock L."/>
            <person name="Gillis A."/>
            <person name="Mahillon J."/>
        </authorList>
    </citation>
    <scope>NUCLEOTIDE SEQUENCE [LARGE SCALE GENOMIC DNA]</scope>
</reference>
<dbReference type="KEGG" id="vg:29081836"/>
<keyword evidence="3" id="KW-1185">Reference proteome</keyword>
<feature type="transmembrane region" description="Helical" evidence="1">
    <location>
        <begin position="6"/>
        <end position="27"/>
    </location>
</feature>
<dbReference type="OrthoDB" id="16794at10239"/>
<dbReference type="Pfam" id="PF07509">
    <property type="entry name" value="DUF1523"/>
    <property type="match status" value="1"/>
</dbReference>
<evidence type="ECO:0000313" key="3">
    <source>
        <dbReference type="Proteomes" id="UP000201785"/>
    </source>
</evidence>
<evidence type="ECO:0000313" key="2">
    <source>
        <dbReference type="EMBL" id="AMO25880.1"/>
    </source>
</evidence>
<dbReference type="RefSeq" id="YP_009285369.1">
    <property type="nucleotide sequence ID" value="NC_031056.1"/>
</dbReference>
<dbReference type="InterPro" id="IPR011088">
    <property type="entry name" value="Phage_phiNM3_A0EWY4"/>
</dbReference>
<gene>
    <name evidence="2" type="ORF">Blue_057</name>
</gene>
<keyword evidence="1" id="KW-0472">Membrane</keyword>
<dbReference type="EMBL" id="KU577463">
    <property type="protein sequence ID" value="AMO25880.1"/>
    <property type="molecule type" value="Genomic_DNA"/>
</dbReference>
<keyword evidence="1" id="KW-0812">Transmembrane</keyword>
<dbReference type="GeneID" id="29081836"/>
<accession>A0A140HLL8</accession>
<sequence>MNKWGVIIGLCIVALVVSFSIFSYYHVTTVEGTITDKYNKRDGKKDKFYIVVKDEDNNEQVLENTDSLWALKWESADIQAKVKVGKNYKVEMRGWRVPILSMFPNVDNIKEIKTYKGEK</sequence>
<proteinExistence type="predicted"/>
<dbReference type="Proteomes" id="UP000201785">
    <property type="component" value="Segment"/>
</dbReference>